<proteinExistence type="predicted"/>
<organism evidence="2 3">
    <name type="scientific">Ascaris lumbricoides</name>
    <name type="common">Giant roundworm</name>
    <dbReference type="NCBI Taxonomy" id="6252"/>
    <lineage>
        <taxon>Eukaryota</taxon>
        <taxon>Metazoa</taxon>
        <taxon>Ecdysozoa</taxon>
        <taxon>Nematoda</taxon>
        <taxon>Chromadorea</taxon>
        <taxon>Rhabditida</taxon>
        <taxon>Spirurina</taxon>
        <taxon>Ascaridomorpha</taxon>
        <taxon>Ascaridoidea</taxon>
        <taxon>Ascarididae</taxon>
        <taxon>Ascaris</taxon>
    </lineage>
</organism>
<name>A0A0M3IHJ6_ASCLU</name>
<dbReference type="WBParaSite" id="ALUE_0001789401-mRNA-1">
    <property type="protein sequence ID" value="ALUE_0001789401-mRNA-1"/>
    <property type="gene ID" value="ALUE_0001789401"/>
</dbReference>
<evidence type="ECO:0000313" key="2">
    <source>
        <dbReference type="Proteomes" id="UP000036681"/>
    </source>
</evidence>
<protein>
    <submittedName>
        <fullName evidence="3">Ovule protein</fullName>
    </submittedName>
</protein>
<dbReference type="AlphaFoldDB" id="A0A0M3IHJ6"/>
<accession>A0A0M3IHJ6</accession>
<dbReference type="Proteomes" id="UP000036681">
    <property type="component" value="Unplaced"/>
</dbReference>
<feature type="region of interest" description="Disordered" evidence="1">
    <location>
        <begin position="1"/>
        <end position="32"/>
    </location>
</feature>
<keyword evidence="2" id="KW-1185">Reference proteome</keyword>
<evidence type="ECO:0000256" key="1">
    <source>
        <dbReference type="SAM" id="MobiDB-lite"/>
    </source>
</evidence>
<reference evidence="3" key="1">
    <citation type="submission" date="2017-02" db="UniProtKB">
        <authorList>
            <consortium name="WormBaseParasite"/>
        </authorList>
    </citation>
    <scope>IDENTIFICATION</scope>
</reference>
<sequence length="72" mass="8309">GGEGQQPEYHHRKPQSLKKSNIELDRSAPTIGERTSRQVNQVIFECREFFFSLPQRVNNCTIPIIAITFHGR</sequence>
<evidence type="ECO:0000313" key="3">
    <source>
        <dbReference type="WBParaSite" id="ALUE_0001789401-mRNA-1"/>
    </source>
</evidence>